<dbReference type="STRING" id="39482.ERS852491_03271"/>
<dbReference type="AlphaFoldDB" id="A0A174HXH7"/>
<sequence>MTIKTMKANNLTKDIRSTIIYLWIYRYRSLLQLVLFDIKSITDREEHNCSRLEEECYRPSADVIEELFIPEKNSLFKNQLKESVIEDHDFFELARKCIVRVYESIELWTKEFGPEGYFRYIENFMGSEPLTTKSFVVESKYMK</sequence>
<protein>
    <submittedName>
        <fullName evidence="1">Uncharacterized protein</fullName>
    </submittedName>
</protein>
<name>A0A174HXH7_9FIRM</name>
<evidence type="ECO:0000313" key="1">
    <source>
        <dbReference type="EMBL" id="CUO77760.1"/>
    </source>
</evidence>
<evidence type="ECO:0000313" key="2">
    <source>
        <dbReference type="Proteomes" id="UP000095544"/>
    </source>
</evidence>
<dbReference type="Proteomes" id="UP000095544">
    <property type="component" value="Unassembled WGS sequence"/>
</dbReference>
<organism evidence="1 2">
    <name type="scientific">Faecalicatena contorta</name>
    <dbReference type="NCBI Taxonomy" id="39482"/>
    <lineage>
        <taxon>Bacteria</taxon>
        <taxon>Bacillati</taxon>
        <taxon>Bacillota</taxon>
        <taxon>Clostridia</taxon>
        <taxon>Lachnospirales</taxon>
        <taxon>Lachnospiraceae</taxon>
        <taxon>Faecalicatena</taxon>
    </lineage>
</organism>
<gene>
    <name evidence="1" type="ORF">ERS852491_03271</name>
</gene>
<accession>A0A174HXH7</accession>
<dbReference type="EMBL" id="CYZU01000034">
    <property type="protein sequence ID" value="CUO77760.1"/>
    <property type="molecule type" value="Genomic_DNA"/>
</dbReference>
<reference evidence="1 2" key="1">
    <citation type="submission" date="2015-09" db="EMBL/GenBank/DDBJ databases">
        <authorList>
            <consortium name="Pathogen Informatics"/>
        </authorList>
    </citation>
    <scope>NUCLEOTIDE SEQUENCE [LARGE SCALE GENOMIC DNA]</scope>
    <source>
        <strain evidence="1 2">2789STDY5834876</strain>
    </source>
</reference>
<proteinExistence type="predicted"/>